<dbReference type="Proteomes" id="UP000009102">
    <property type="component" value="Chromosome"/>
</dbReference>
<dbReference type="OrthoDB" id="7157988at2"/>
<gene>
    <name evidence="1" type="ordered locus">Hneap_2131</name>
</gene>
<evidence type="ECO:0000313" key="2">
    <source>
        <dbReference type="Proteomes" id="UP000009102"/>
    </source>
</evidence>
<evidence type="ECO:0000313" key="1">
    <source>
        <dbReference type="EMBL" id="ACX96948.1"/>
    </source>
</evidence>
<dbReference type="AlphaFoldDB" id="D0KW45"/>
<dbReference type="RefSeq" id="WP_012824980.1">
    <property type="nucleotide sequence ID" value="NC_013422.1"/>
</dbReference>
<dbReference type="STRING" id="555778.Hneap_2131"/>
<name>D0KW45_HALNC</name>
<dbReference type="EMBL" id="CP001801">
    <property type="protein sequence ID" value="ACX96948.1"/>
    <property type="molecule type" value="Genomic_DNA"/>
</dbReference>
<dbReference type="eggNOG" id="ENOG50309ZE">
    <property type="taxonomic scope" value="Bacteria"/>
</dbReference>
<evidence type="ECO:0008006" key="3">
    <source>
        <dbReference type="Google" id="ProtNLM"/>
    </source>
</evidence>
<sequence length="223" mass="25698">MLDSTLLDAVKASLKHSFESAKQEESPYRHWRLRELFPLGTARSISKLPFSPPVIDDTGGRRETHNESRRFFDQDAINKFPTCSAIAHALQSPELIRIIEQRCELDLTGTNLRIEYALDTEGFWLEPHTDLGVKKFTMLAYMAEDPEHEGWGTDIYLTKESPAQRVPATFNTAMIFVPSTNTWHGFEPRKINGIRRTLIINYVTQEWRNRYELAFPNEPITSA</sequence>
<accession>D0KW45</accession>
<dbReference type="Gene3D" id="2.60.120.620">
    <property type="entry name" value="q2cbj1_9rhob like domain"/>
    <property type="match status" value="1"/>
</dbReference>
<reference evidence="1 2" key="1">
    <citation type="submission" date="2009-10" db="EMBL/GenBank/DDBJ databases">
        <title>Complete sequence of Halothiobacillus neapolitanus c2.</title>
        <authorList>
            <consortium name="US DOE Joint Genome Institute"/>
            <person name="Lucas S."/>
            <person name="Copeland A."/>
            <person name="Lapidus A."/>
            <person name="Glavina del Rio T."/>
            <person name="Tice H."/>
            <person name="Bruce D."/>
            <person name="Goodwin L."/>
            <person name="Pitluck S."/>
            <person name="Davenport K."/>
            <person name="Brettin T."/>
            <person name="Detter J.C."/>
            <person name="Han C."/>
            <person name="Tapia R."/>
            <person name="Larimer F."/>
            <person name="Land M."/>
            <person name="Hauser L."/>
            <person name="Kyrpides N."/>
            <person name="Mikhailova N."/>
            <person name="Kerfeld C."/>
            <person name="Cannon G."/>
            <person name="Heinhort S."/>
        </authorList>
    </citation>
    <scope>NUCLEOTIDE SEQUENCE [LARGE SCALE GENOMIC DNA]</scope>
    <source>
        <strain evidence="2">ATCC 23641 / c2</strain>
    </source>
</reference>
<dbReference type="HOGENOM" id="CLU_1270024_0_0_6"/>
<protein>
    <recommendedName>
        <fullName evidence="3">2OG-Fe(II) oxygenase</fullName>
    </recommendedName>
</protein>
<keyword evidence="2" id="KW-1185">Reference proteome</keyword>
<proteinExistence type="predicted"/>
<organism evidence="1 2">
    <name type="scientific">Halothiobacillus neapolitanus (strain ATCC 23641 / DSM 15147 / CIP 104769 / NCIMB 8539 / c2)</name>
    <name type="common">Thiobacillus neapolitanus</name>
    <dbReference type="NCBI Taxonomy" id="555778"/>
    <lineage>
        <taxon>Bacteria</taxon>
        <taxon>Pseudomonadati</taxon>
        <taxon>Pseudomonadota</taxon>
        <taxon>Gammaproteobacteria</taxon>
        <taxon>Chromatiales</taxon>
        <taxon>Halothiobacillaceae</taxon>
        <taxon>Halothiobacillus</taxon>
    </lineage>
</organism>
<dbReference type="KEGG" id="hna:Hneap_2131"/>